<comment type="caution">
    <text evidence="2">The sequence shown here is derived from an EMBL/GenBank/DDBJ whole genome shotgun (WGS) entry which is preliminary data.</text>
</comment>
<dbReference type="Gene3D" id="3.40.50.10300">
    <property type="entry name" value="CoaB-like"/>
    <property type="match status" value="1"/>
</dbReference>
<evidence type="ECO:0000259" key="1">
    <source>
        <dbReference type="Pfam" id="PF04127"/>
    </source>
</evidence>
<dbReference type="InterPro" id="IPR007085">
    <property type="entry name" value="DNA/pantothenate-metab_flavo_C"/>
</dbReference>
<proteinExistence type="predicted"/>
<dbReference type="Pfam" id="PF04127">
    <property type="entry name" value="DFP"/>
    <property type="match status" value="2"/>
</dbReference>
<dbReference type="SUPFAM" id="SSF102645">
    <property type="entry name" value="CoaB-like"/>
    <property type="match status" value="1"/>
</dbReference>
<evidence type="ECO:0000313" key="2">
    <source>
        <dbReference type="EMBL" id="MCY1714733.1"/>
    </source>
</evidence>
<keyword evidence="2" id="KW-0436">Ligase</keyword>
<dbReference type="RefSeq" id="WP_268058785.1">
    <property type="nucleotide sequence ID" value="NZ_JAPOHA010000010.1"/>
</dbReference>
<sequence>MNVLITAGGTSEKIDDVRKISNTATGRLGSLLADCFLEDEGVEVTCLCSENAVLPKNPRATIVPVSDVQSLQAAVEEQMRERAYDAVIHSMAVSDYTVKYSVPSEWLAAHLAKSVLNRSWDGNPEFLTAQIHSALLAYGGGCRSKKLSSDIENLFLCLEKTPKIIGLFKKLQPQTILVGFKLLVDVEENELLRAAETLMKRNGCDFVLANDQKNIDETRHEAILLGKDHSLTRLHTKTEIAGAIKDHVMRKAEEDRQK</sequence>
<evidence type="ECO:0000313" key="3">
    <source>
        <dbReference type="Proteomes" id="UP001082703"/>
    </source>
</evidence>
<feature type="domain" description="DNA/pantothenate metabolism flavoprotein C-terminal" evidence="1">
    <location>
        <begin position="144"/>
        <end position="249"/>
    </location>
</feature>
<accession>A0ABT4BXS9</accession>
<name>A0ABT4BXS9_9FIRM</name>
<feature type="domain" description="DNA/pantothenate metabolism flavoprotein C-terminal" evidence="1">
    <location>
        <begin position="2"/>
        <end position="100"/>
    </location>
</feature>
<keyword evidence="3" id="KW-1185">Reference proteome</keyword>
<reference evidence="2 3" key="1">
    <citation type="submission" date="2022-11" db="EMBL/GenBank/DDBJ databases">
        <authorList>
            <person name="Caiyu Z."/>
        </authorList>
    </citation>
    <scope>NUCLEOTIDE SEQUENCE [LARGE SCALE GENOMIC DNA]</scope>
    <source>
        <strain evidence="2 3">YR-4</strain>
    </source>
</reference>
<dbReference type="EMBL" id="JAPOHA010000010">
    <property type="protein sequence ID" value="MCY1714733.1"/>
    <property type="molecule type" value="Genomic_DNA"/>
</dbReference>
<dbReference type="GO" id="GO:0016874">
    <property type="term" value="F:ligase activity"/>
    <property type="evidence" value="ECO:0007669"/>
    <property type="project" value="UniProtKB-KW"/>
</dbReference>
<dbReference type="InterPro" id="IPR035929">
    <property type="entry name" value="CoaB-like_sf"/>
</dbReference>
<gene>
    <name evidence="2" type="ORF">OUY18_10760</name>
</gene>
<organism evidence="2 3">
    <name type="scientific">Caproiciproducens galactitolivorans</name>
    <dbReference type="NCBI Taxonomy" id="642589"/>
    <lineage>
        <taxon>Bacteria</taxon>
        <taxon>Bacillati</taxon>
        <taxon>Bacillota</taxon>
        <taxon>Clostridia</taxon>
        <taxon>Eubacteriales</taxon>
        <taxon>Acutalibacteraceae</taxon>
        <taxon>Caproiciproducens</taxon>
    </lineage>
</organism>
<protein>
    <submittedName>
        <fullName evidence="2">Phosphopantothenate--cysteine ligase</fullName>
    </submittedName>
</protein>
<dbReference type="Proteomes" id="UP001082703">
    <property type="component" value="Unassembled WGS sequence"/>
</dbReference>